<dbReference type="Ensembl" id="ENSPTXT00000024752.1">
    <property type="protein sequence ID" value="ENSPTXP00000024010.1"/>
    <property type="gene ID" value="ENSPTXG00000016667.1"/>
</dbReference>
<reference evidence="1" key="2">
    <citation type="submission" date="2025-09" db="UniProtKB">
        <authorList>
            <consortium name="Ensembl"/>
        </authorList>
    </citation>
    <scope>IDENTIFICATION</scope>
</reference>
<sequence length="142" mass="15577">MQLINTGKRVKPNKNKIQVTVSSQYCQKRTCAGCKDLTLFILECFKSVRVGGKPFSAQNFFSAVSKLPGGGRLTQNQPVSIFTTIVDAPPPFSPVRYSMSSTSVRGMRAARRNSACTRGRKPGLPRQPCVFGSPTCRCWRGS</sequence>
<name>A0A670ZMQ0_PSETE</name>
<organism evidence="1 2">
    <name type="scientific">Pseudonaja textilis</name>
    <name type="common">Eastern brown snake</name>
    <dbReference type="NCBI Taxonomy" id="8673"/>
    <lineage>
        <taxon>Eukaryota</taxon>
        <taxon>Metazoa</taxon>
        <taxon>Chordata</taxon>
        <taxon>Craniata</taxon>
        <taxon>Vertebrata</taxon>
        <taxon>Euteleostomi</taxon>
        <taxon>Lepidosauria</taxon>
        <taxon>Squamata</taxon>
        <taxon>Bifurcata</taxon>
        <taxon>Unidentata</taxon>
        <taxon>Episquamata</taxon>
        <taxon>Toxicofera</taxon>
        <taxon>Serpentes</taxon>
        <taxon>Colubroidea</taxon>
        <taxon>Elapidae</taxon>
        <taxon>Hydrophiinae</taxon>
        <taxon>Pseudonaja</taxon>
    </lineage>
</organism>
<dbReference type="AlphaFoldDB" id="A0A670ZMQ0"/>
<reference evidence="1" key="1">
    <citation type="submission" date="2025-08" db="UniProtKB">
        <authorList>
            <consortium name="Ensembl"/>
        </authorList>
    </citation>
    <scope>IDENTIFICATION</scope>
</reference>
<proteinExistence type="predicted"/>
<protein>
    <submittedName>
        <fullName evidence="1">Uncharacterized protein</fullName>
    </submittedName>
</protein>
<evidence type="ECO:0000313" key="1">
    <source>
        <dbReference type="Ensembl" id="ENSPTXP00000024010.1"/>
    </source>
</evidence>
<dbReference type="GeneTree" id="ENSGT01000000222105"/>
<evidence type="ECO:0000313" key="2">
    <source>
        <dbReference type="Proteomes" id="UP000472273"/>
    </source>
</evidence>
<dbReference type="Proteomes" id="UP000472273">
    <property type="component" value="Unplaced"/>
</dbReference>
<keyword evidence="2" id="KW-1185">Reference proteome</keyword>
<accession>A0A670ZMQ0</accession>